<proteinExistence type="predicted"/>
<evidence type="ECO:0000313" key="3">
    <source>
        <dbReference type="Proteomes" id="UP000094527"/>
    </source>
</evidence>
<keyword evidence="1" id="KW-0812">Transmembrane</keyword>
<sequence>MSSFGDEVHFEEVEDDLNYTEQEELSLGSDEYVVVKYDLGNCSMELHAINSDYCPKRRLEFLLHVILPIAGVLIIFVVFIGCCCVRSYYHKKIRKARLTLLQQSNSGNGQPQHNQQIFAVSQCQHFLPQREAPPEYVEELPPAYISLYCYDVNTKQN</sequence>
<keyword evidence="1" id="KW-1133">Transmembrane helix</keyword>
<dbReference type="EMBL" id="LJIJ01000031">
    <property type="protein sequence ID" value="ODN05033.1"/>
    <property type="molecule type" value="Genomic_DNA"/>
</dbReference>
<dbReference type="Proteomes" id="UP000094527">
    <property type="component" value="Unassembled WGS sequence"/>
</dbReference>
<evidence type="ECO:0000313" key="2">
    <source>
        <dbReference type="EMBL" id="ODN05033.1"/>
    </source>
</evidence>
<keyword evidence="3" id="KW-1185">Reference proteome</keyword>
<name>A0A1D2NIE1_ORCCI</name>
<evidence type="ECO:0000256" key="1">
    <source>
        <dbReference type="SAM" id="Phobius"/>
    </source>
</evidence>
<reference evidence="2 3" key="1">
    <citation type="journal article" date="2016" name="Genome Biol. Evol.">
        <title>Gene Family Evolution Reflects Adaptation to Soil Environmental Stressors in the Genome of the Collembolan Orchesella cincta.</title>
        <authorList>
            <person name="Faddeeva-Vakhrusheva A."/>
            <person name="Derks M.F."/>
            <person name="Anvar S.Y."/>
            <person name="Agamennone V."/>
            <person name="Suring W."/>
            <person name="Smit S."/>
            <person name="van Straalen N.M."/>
            <person name="Roelofs D."/>
        </authorList>
    </citation>
    <scope>NUCLEOTIDE SEQUENCE [LARGE SCALE GENOMIC DNA]</scope>
    <source>
        <tissue evidence="2">Mixed pool</tissue>
    </source>
</reference>
<comment type="caution">
    <text evidence="2">The sequence shown here is derived from an EMBL/GenBank/DDBJ whole genome shotgun (WGS) entry which is preliminary data.</text>
</comment>
<protein>
    <submittedName>
        <fullName evidence="2">Uncharacterized protein</fullName>
    </submittedName>
</protein>
<feature type="transmembrane region" description="Helical" evidence="1">
    <location>
        <begin position="61"/>
        <end position="89"/>
    </location>
</feature>
<organism evidence="2 3">
    <name type="scientific">Orchesella cincta</name>
    <name type="common">Springtail</name>
    <name type="synonym">Podura cincta</name>
    <dbReference type="NCBI Taxonomy" id="48709"/>
    <lineage>
        <taxon>Eukaryota</taxon>
        <taxon>Metazoa</taxon>
        <taxon>Ecdysozoa</taxon>
        <taxon>Arthropoda</taxon>
        <taxon>Hexapoda</taxon>
        <taxon>Collembola</taxon>
        <taxon>Entomobryomorpha</taxon>
        <taxon>Entomobryoidea</taxon>
        <taxon>Orchesellidae</taxon>
        <taxon>Orchesellinae</taxon>
        <taxon>Orchesella</taxon>
    </lineage>
</organism>
<dbReference type="AlphaFoldDB" id="A0A1D2NIE1"/>
<accession>A0A1D2NIE1</accession>
<gene>
    <name evidence="2" type="ORF">Ocin01_01656</name>
</gene>
<keyword evidence="1" id="KW-0472">Membrane</keyword>